<keyword evidence="6" id="KW-0146">Chitin degradation</keyword>
<evidence type="ECO:0000259" key="9">
    <source>
        <dbReference type="PROSITE" id="PS50940"/>
    </source>
</evidence>
<evidence type="ECO:0000256" key="3">
    <source>
        <dbReference type="ARBA" id="ARBA00022669"/>
    </source>
</evidence>
<dbReference type="EMBL" id="GG666573">
    <property type="protein sequence ID" value="EEN53609.1"/>
    <property type="molecule type" value="Genomic_DNA"/>
</dbReference>
<comment type="catalytic activity">
    <reaction evidence="1">
        <text>Random endo-hydrolysis of N-acetyl-beta-D-glucosaminide (1-&gt;4)-beta-linkages in chitin and chitodextrins.</text>
        <dbReference type="EC" id="3.2.1.14"/>
    </reaction>
</comment>
<dbReference type="PANTHER" id="PTHR23301:SF0">
    <property type="entry name" value="CHITIN-BINDING TYPE-2 DOMAIN-CONTAINING PROTEIN-RELATED"/>
    <property type="match status" value="1"/>
</dbReference>
<keyword evidence="4" id="KW-0732">Signal</keyword>
<keyword evidence="3" id="KW-0147">Chitin-binding</keyword>
<keyword evidence="5" id="KW-0677">Repeat</keyword>
<feature type="domain" description="Chitin-binding type-2" evidence="9">
    <location>
        <begin position="1"/>
        <end position="48"/>
    </location>
</feature>
<evidence type="ECO:0000256" key="5">
    <source>
        <dbReference type="ARBA" id="ARBA00022737"/>
    </source>
</evidence>
<feature type="non-terminal residue" evidence="10">
    <location>
        <position position="104"/>
    </location>
</feature>
<feature type="domain" description="Chitin-binding type-2" evidence="9">
    <location>
        <begin position="49"/>
        <end position="104"/>
    </location>
</feature>
<keyword evidence="7" id="KW-1015">Disulfide bond</keyword>
<dbReference type="EC" id="3.2.1.14" evidence="2"/>
<evidence type="ECO:0000256" key="8">
    <source>
        <dbReference type="ARBA" id="ARBA00023180"/>
    </source>
</evidence>
<gene>
    <name evidence="10" type="ORF">BRAFLDRAFT_176377</name>
</gene>
<keyword evidence="6" id="KW-0624">Polysaccharide degradation</keyword>
<dbReference type="InterPro" id="IPR036508">
    <property type="entry name" value="Chitin-bd_dom_sf"/>
</dbReference>
<dbReference type="PANTHER" id="PTHR23301">
    <property type="entry name" value="CHITIN BINDING PERITROPHIN-A"/>
    <property type="match status" value="1"/>
</dbReference>
<sequence length="104" mass="11813">GDYTDPKDCSKYYACSNGIPTHMSCPPDLYFNEETDQCDYPENVDCGDRFSCEGLKDGDYADPEDCTMYYSCTNGESNHMPCPEGLYFNEKTDQCDYPENVPEC</sequence>
<organism>
    <name type="scientific">Branchiostoma floridae</name>
    <name type="common">Florida lancelet</name>
    <name type="synonym">Amphioxus</name>
    <dbReference type="NCBI Taxonomy" id="7739"/>
    <lineage>
        <taxon>Eukaryota</taxon>
        <taxon>Metazoa</taxon>
        <taxon>Chordata</taxon>
        <taxon>Cephalochordata</taxon>
        <taxon>Leptocardii</taxon>
        <taxon>Amphioxiformes</taxon>
        <taxon>Branchiostomatidae</taxon>
        <taxon>Branchiostoma</taxon>
    </lineage>
</organism>
<proteinExistence type="predicted"/>
<dbReference type="InterPro" id="IPR002557">
    <property type="entry name" value="Chitin-bd_dom"/>
</dbReference>
<dbReference type="Pfam" id="PF01607">
    <property type="entry name" value="CBM_14"/>
    <property type="match status" value="2"/>
</dbReference>
<name>C3Z1J1_BRAFL</name>
<dbReference type="GO" id="GO:0008843">
    <property type="term" value="F:endochitinase activity"/>
    <property type="evidence" value="ECO:0007669"/>
    <property type="project" value="UniProtKB-EC"/>
</dbReference>
<dbReference type="Gene3D" id="2.170.140.10">
    <property type="entry name" value="Chitin binding domain"/>
    <property type="match status" value="2"/>
</dbReference>
<accession>C3Z1J1</accession>
<evidence type="ECO:0000256" key="6">
    <source>
        <dbReference type="ARBA" id="ARBA00023024"/>
    </source>
</evidence>
<protein>
    <recommendedName>
        <fullName evidence="2">chitinase</fullName>
        <ecNumber evidence="2">3.2.1.14</ecNumber>
    </recommendedName>
</protein>
<dbReference type="GO" id="GO:0006032">
    <property type="term" value="P:chitin catabolic process"/>
    <property type="evidence" value="ECO:0007669"/>
    <property type="project" value="UniProtKB-KW"/>
</dbReference>
<dbReference type="STRING" id="7739.C3Z1J1"/>
<keyword evidence="8" id="KW-0325">Glycoprotein</keyword>
<evidence type="ECO:0000256" key="1">
    <source>
        <dbReference type="ARBA" id="ARBA00000822"/>
    </source>
</evidence>
<dbReference type="GO" id="GO:0005576">
    <property type="term" value="C:extracellular region"/>
    <property type="evidence" value="ECO:0007669"/>
    <property type="project" value="InterPro"/>
</dbReference>
<dbReference type="SMART" id="SM00494">
    <property type="entry name" value="ChtBD2"/>
    <property type="match status" value="2"/>
</dbReference>
<evidence type="ECO:0000313" key="10">
    <source>
        <dbReference type="EMBL" id="EEN53609.1"/>
    </source>
</evidence>
<dbReference type="SUPFAM" id="SSF57625">
    <property type="entry name" value="Invertebrate chitin-binding proteins"/>
    <property type="match status" value="2"/>
</dbReference>
<dbReference type="InParanoid" id="C3Z1J1"/>
<dbReference type="GO" id="GO:0008061">
    <property type="term" value="F:chitin binding"/>
    <property type="evidence" value="ECO:0007669"/>
    <property type="project" value="UniProtKB-KW"/>
</dbReference>
<evidence type="ECO:0000256" key="4">
    <source>
        <dbReference type="ARBA" id="ARBA00022729"/>
    </source>
</evidence>
<evidence type="ECO:0000256" key="7">
    <source>
        <dbReference type="ARBA" id="ARBA00023157"/>
    </source>
</evidence>
<dbReference type="AlphaFoldDB" id="C3Z1J1"/>
<evidence type="ECO:0000256" key="2">
    <source>
        <dbReference type="ARBA" id="ARBA00012729"/>
    </source>
</evidence>
<dbReference type="PROSITE" id="PS50940">
    <property type="entry name" value="CHIT_BIND_II"/>
    <property type="match status" value="2"/>
</dbReference>
<feature type="non-terminal residue" evidence="10">
    <location>
        <position position="1"/>
    </location>
</feature>
<keyword evidence="6" id="KW-0119">Carbohydrate metabolism</keyword>
<dbReference type="InterPro" id="IPR051940">
    <property type="entry name" value="Chitin_bind-dev_reg"/>
</dbReference>
<dbReference type="eggNOG" id="ENOG502T4G8">
    <property type="taxonomic scope" value="Eukaryota"/>
</dbReference>
<reference evidence="10" key="1">
    <citation type="journal article" date="2008" name="Nature">
        <title>The amphioxus genome and the evolution of the chordate karyotype.</title>
        <authorList>
            <consortium name="US DOE Joint Genome Institute (JGI-PGF)"/>
            <person name="Putnam N.H."/>
            <person name="Butts T."/>
            <person name="Ferrier D.E.K."/>
            <person name="Furlong R.F."/>
            <person name="Hellsten U."/>
            <person name="Kawashima T."/>
            <person name="Robinson-Rechavi M."/>
            <person name="Shoguchi E."/>
            <person name="Terry A."/>
            <person name="Yu J.-K."/>
            <person name="Benito-Gutierrez E.L."/>
            <person name="Dubchak I."/>
            <person name="Garcia-Fernandez J."/>
            <person name="Gibson-Brown J.J."/>
            <person name="Grigoriev I.V."/>
            <person name="Horton A.C."/>
            <person name="de Jong P.J."/>
            <person name="Jurka J."/>
            <person name="Kapitonov V.V."/>
            <person name="Kohara Y."/>
            <person name="Kuroki Y."/>
            <person name="Lindquist E."/>
            <person name="Lucas S."/>
            <person name="Osoegawa K."/>
            <person name="Pennacchio L.A."/>
            <person name="Salamov A.A."/>
            <person name="Satou Y."/>
            <person name="Sauka-Spengler T."/>
            <person name="Schmutz J."/>
            <person name="Shin-I T."/>
            <person name="Toyoda A."/>
            <person name="Bronner-Fraser M."/>
            <person name="Fujiyama A."/>
            <person name="Holland L.Z."/>
            <person name="Holland P.W.H."/>
            <person name="Satoh N."/>
            <person name="Rokhsar D.S."/>
        </authorList>
    </citation>
    <scope>NUCLEOTIDE SEQUENCE [LARGE SCALE GENOMIC DNA]</scope>
    <source>
        <strain evidence="10">S238N-H82</strain>
        <tissue evidence="10">Testes</tissue>
    </source>
</reference>